<feature type="signal peptide" evidence="1">
    <location>
        <begin position="1"/>
        <end position="19"/>
    </location>
</feature>
<proteinExistence type="predicted"/>
<evidence type="ECO:0000313" key="2">
    <source>
        <dbReference type="EMBL" id="SDM08269.1"/>
    </source>
</evidence>
<dbReference type="Proteomes" id="UP000198510">
    <property type="component" value="Unassembled WGS sequence"/>
</dbReference>
<sequence>MLKTTALVGSLFLAVPCLGQLHAVTGTGEEVLLYEDGTWAYVDGEVDSTATIPLNATPFVKAKDATFLVKSDRVDIRVYINPKQWSFGKAQSNDAAEFQFKLKDEDAYAMFISERLEVPLESFKEIALTNGRNAAPDIRVVKEEYRMVNGRKVLCLQMKGTVQGMKVIYYGYYYSFAGGTVQLITYTAQNMLQRYESSMEKLLNGLVAL</sequence>
<dbReference type="OrthoDB" id="6400696at2"/>
<keyword evidence="3" id="KW-1185">Reference proteome</keyword>
<protein>
    <recommendedName>
        <fullName evidence="4">DUF4468 domain-containing protein</fullName>
    </recommendedName>
</protein>
<dbReference type="AlphaFoldDB" id="A0A1G9QBC5"/>
<evidence type="ECO:0008006" key="4">
    <source>
        <dbReference type="Google" id="ProtNLM"/>
    </source>
</evidence>
<evidence type="ECO:0000313" key="3">
    <source>
        <dbReference type="Proteomes" id="UP000198510"/>
    </source>
</evidence>
<gene>
    <name evidence="2" type="ORF">SAMN05421823_110108</name>
</gene>
<dbReference type="EMBL" id="FNFO01000010">
    <property type="protein sequence ID" value="SDM08269.1"/>
    <property type="molecule type" value="Genomic_DNA"/>
</dbReference>
<keyword evidence="1" id="KW-0732">Signal</keyword>
<evidence type="ECO:0000256" key="1">
    <source>
        <dbReference type="SAM" id="SignalP"/>
    </source>
</evidence>
<reference evidence="2 3" key="1">
    <citation type="submission" date="2016-10" db="EMBL/GenBank/DDBJ databases">
        <authorList>
            <person name="de Groot N.N."/>
        </authorList>
    </citation>
    <scope>NUCLEOTIDE SEQUENCE [LARGE SCALE GENOMIC DNA]</scope>
    <source>
        <strain evidence="2 3">DSM 25186</strain>
    </source>
</reference>
<dbReference type="RefSeq" id="WP_089686138.1">
    <property type="nucleotide sequence ID" value="NZ_FNFO01000010.1"/>
</dbReference>
<feature type="chain" id="PRO_5011489953" description="DUF4468 domain-containing protein" evidence="1">
    <location>
        <begin position="20"/>
        <end position="209"/>
    </location>
</feature>
<name>A0A1G9QBC5_9BACT</name>
<organism evidence="2 3">
    <name type="scientific">Catalinimonas alkaloidigena</name>
    <dbReference type="NCBI Taxonomy" id="1075417"/>
    <lineage>
        <taxon>Bacteria</taxon>
        <taxon>Pseudomonadati</taxon>
        <taxon>Bacteroidota</taxon>
        <taxon>Cytophagia</taxon>
        <taxon>Cytophagales</taxon>
        <taxon>Catalimonadaceae</taxon>
        <taxon>Catalinimonas</taxon>
    </lineage>
</organism>
<accession>A0A1G9QBC5</accession>